<evidence type="ECO:0000256" key="4">
    <source>
        <dbReference type="ARBA" id="ARBA00022692"/>
    </source>
</evidence>
<dbReference type="InterPro" id="IPR036942">
    <property type="entry name" value="Beta-barrel_TonB_sf"/>
</dbReference>
<dbReference type="InterPro" id="IPR008969">
    <property type="entry name" value="CarboxyPept-like_regulatory"/>
</dbReference>
<dbReference type="InterPro" id="IPR000531">
    <property type="entry name" value="Beta-barrel_TonB"/>
</dbReference>
<evidence type="ECO:0000313" key="15">
    <source>
        <dbReference type="Proteomes" id="UP000830454"/>
    </source>
</evidence>
<keyword evidence="3 10" id="KW-1134">Transmembrane beta strand</keyword>
<keyword evidence="15" id="KW-1185">Reference proteome</keyword>
<keyword evidence="9 10" id="KW-0998">Cell outer membrane</keyword>
<proteinExistence type="inferred from homology"/>
<dbReference type="Gene3D" id="2.40.170.20">
    <property type="entry name" value="TonB-dependent receptor, beta-barrel domain"/>
    <property type="match status" value="1"/>
</dbReference>
<keyword evidence="8 14" id="KW-0675">Receptor</keyword>
<evidence type="ECO:0000256" key="7">
    <source>
        <dbReference type="ARBA" id="ARBA00023136"/>
    </source>
</evidence>
<sequence>MKTLQKKLLFFMLILPIGMFAQNILKGTVIESTTQQPLPSVNIAVEGNSTGTATDFDGNFTLSNLNKGDKIIFTYLGFVKQTILYNGQKEITVYLVEDTNQLEGIVVIGYGTVKKKDATGAVTTLKASEFNKGTVVTAENLLNGRVAGLTVNTSGAPGSGSEIRIRGGSSLFASNDPLIVIDGLPIENSSNTGSTSILAGLNPSDIESFTVLKDASATAIYGSRASNGVIIITTKKGGKELNVDYNVQYATGKLVKKVSVFSADEFRDVVTAQFPEGVGLLGNANTDWQEEIYRKTDFIDNNISVRGNLFNKIPSRLSLGNTYQEGLRLTNEFNRNTIGVALNPSFLDNHLKINVSANYANERNRFAEGVEGAALRFDPTQPVYDANSYYGGFFEYWNQATNPSNAELTPSVVRNPVSQLLQTNDRGINNRLFGNFEIDYKFHFLPDLRAVINLGFDESKGERTKIVSRFTGSSPNNDNRTYGANEFTDENRKNKSLDTYFNYKKQFNSLEVDATAGYSYQKFEGSKFTTGNINQPNYTSAIADVDTFADIVLIGFFGRTNFTYNDKYILTLSYRRDGSSRFSKENRWGNFPAAAFAWKLKEEFLQNSKFVTDLKLRLGYGITGQQDINDRLSYLQQYVTGNNQSQYFFGNLPNPIAVSTPYNPNLKWEETTTYNVGFDYGLFNNRITGTIDAFYKKSEDLLVRSALPDGGNFSNRGFQNIGDMTIKGIEFAINAVVVEKDNFKWDVNFNATKFERRIDELALDADIFIGGIGSGTGGTAQIYREGFTPYSYYVYKQLYNTNGQPIEGAYADLNGDGIVNGDDRYIYKNPDPDATFGFASYLNYKNLDFSFNMRASVGNRIYNAVNAGRAQYDLLNQQSSALGNIPTSVYDTGFNTSADVILSDIYIENASFLRLDNVTIGYTFPKWLEGKASLRFFTGVQNAFVITKYSGLDPEITNNGIDNTIYPRQRSFLFGANIKF</sequence>
<name>A0ABY4HRW4_9FLAO</name>
<keyword evidence="6 11" id="KW-0798">TonB box</keyword>
<accession>A0ABY4HRW4</accession>
<evidence type="ECO:0000256" key="1">
    <source>
        <dbReference type="ARBA" id="ARBA00004571"/>
    </source>
</evidence>
<evidence type="ECO:0000259" key="13">
    <source>
        <dbReference type="Pfam" id="PF07715"/>
    </source>
</evidence>
<dbReference type="InterPro" id="IPR023997">
    <property type="entry name" value="TonB-dep_OMP_SusC/RagA_CS"/>
</dbReference>
<evidence type="ECO:0000256" key="9">
    <source>
        <dbReference type="ARBA" id="ARBA00023237"/>
    </source>
</evidence>
<dbReference type="Pfam" id="PF07715">
    <property type="entry name" value="Plug"/>
    <property type="match status" value="1"/>
</dbReference>
<dbReference type="PROSITE" id="PS52016">
    <property type="entry name" value="TONB_DEPENDENT_REC_3"/>
    <property type="match status" value="1"/>
</dbReference>
<dbReference type="Gene3D" id="2.170.130.10">
    <property type="entry name" value="TonB-dependent receptor, plug domain"/>
    <property type="match status" value="1"/>
</dbReference>
<reference evidence="14" key="1">
    <citation type="submission" date="2021-12" db="EMBL/GenBank/DDBJ databases">
        <authorList>
            <person name="Cha I.-T."/>
            <person name="Lee K.-E."/>
            <person name="Park S.-J."/>
        </authorList>
    </citation>
    <scope>NUCLEOTIDE SEQUENCE</scope>
    <source>
        <strain evidence="14">YSM-43</strain>
    </source>
</reference>
<dbReference type="Gene3D" id="2.60.40.1120">
    <property type="entry name" value="Carboxypeptidase-like, regulatory domain"/>
    <property type="match status" value="1"/>
</dbReference>
<dbReference type="InterPro" id="IPR039426">
    <property type="entry name" value="TonB-dep_rcpt-like"/>
</dbReference>
<feature type="domain" description="TonB-dependent receptor-like beta-barrel" evidence="12">
    <location>
        <begin position="385"/>
        <end position="942"/>
    </location>
</feature>
<dbReference type="InterPro" id="IPR012910">
    <property type="entry name" value="Plug_dom"/>
</dbReference>
<evidence type="ECO:0000259" key="12">
    <source>
        <dbReference type="Pfam" id="PF00593"/>
    </source>
</evidence>
<evidence type="ECO:0000256" key="8">
    <source>
        <dbReference type="ARBA" id="ARBA00023170"/>
    </source>
</evidence>
<dbReference type="Pfam" id="PF13715">
    <property type="entry name" value="CarbopepD_reg_2"/>
    <property type="match status" value="1"/>
</dbReference>
<dbReference type="PANTHER" id="PTHR30069">
    <property type="entry name" value="TONB-DEPENDENT OUTER MEMBRANE RECEPTOR"/>
    <property type="match status" value="1"/>
</dbReference>
<dbReference type="EMBL" id="CP090145">
    <property type="protein sequence ID" value="UOX35448.1"/>
    <property type="molecule type" value="Genomic_DNA"/>
</dbReference>
<keyword evidence="2 10" id="KW-0813">Transport</keyword>
<keyword evidence="5" id="KW-0732">Signal</keyword>
<dbReference type="Pfam" id="PF00593">
    <property type="entry name" value="TonB_dep_Rec_b-barrel"/>
    <property type="match status" value="1"/>
</dbReference>
<keyword evidence="4 10" id="KW-0812">Transmembrane</keyword>
<evidence type="ECO:0000256" key="11">
    <source>
        <dbReference type="RuleBase" id="RU003357"/>
    </source>
</evidence>
<keyword evidence="7 10" id="KW-0472">Membrane</keyword>
<dbReference type="RefSeq" id="WP_246918660.1">
    <property type="nucleotide sequence ID" value="NZ_CP090145.1"/>
</dbReference>
<comment type="subcellular location">
    <subcellularLocation>
        <location evidence="1 10">Cell outer membrane</location>
        <topology evidence="1 10">Multi-pass membrane protein</topology>
    </subcellularLocation>
</comment>
<evidence type="ECO:0000256" key="10">
    <source>
        <dbReference type="PROSITE-ProRule" id="PRU01360"/>
    </source>
</evidence>
<reference evidence="14" key="2">
    <citation type="submission" date="2022-04" db="EMBL/GenBank/DDBJ databases">
        <title>Complete Genome Sequence of Flavobacterium sediminilitoris YSM-43, Isolated from a Tidal Sediment.</title>
        <authorList>
            <person name="Lee P.A."/>
        </authorList>
    </citation>
    <scope>NUCLEOTIDE SEQUENCE</scope>
    <source>
        <strain evidence="14">YSM-43</strain>
    </source>
</reference>
<dbReference type="Proteomes" id="UP000830454">
    <property type="component" value="Chromosome"/>
</dbReference>
<dbReference type="SUPFAM" id="SSF49464">
    <property type="entry name" value="Carboxypeptidase regulatory domain-like"/>
    <property type="match status" value="1"/>
</dbReference>
<dbReference type="SUPFAM" id="SSF56935">
    <property type="entry name" value="Porins"/>
    <property type="match status" value="1"/>
</dbReference>
<gene>
    <name evidence="14" type="ORF">LXD69_07980</name>
</gene>
<dbReference type="InterPro" id="IPR023996">
    <property type="entry name" value="TonB-dep_OMP_SusC/RagA"/>
</dbReference>
<feature type="domain" description="TonB-dependent receptor plug" evidence="13">
    <location>
        <begin position="114"/>
        <end position="229"/>
    </location>
</feature>
<evidence type="ECO:0000313" key="14">
    <source>
        <dbReference type="EMBL" id="UOX35448.1"/>
    </source>
</evidence>
<protein>
    <submittedName>
        <fullName evidence="14">TonB-dependent receptor</fullName>
    </submittedName>
</protein>
<evidence type="ECO:0000256" key="5">
    <source>
        <dbReference type="ARBA" id="ARBA00022729"/>
    </source>
</evidence>
<evidence type="ECO:0000256" key="6">
    <source>
        <dbReference type="ARBA" id="ARBA00023077"/>
    </source>
</evidence>
<dbReference type="NCBIfam" id="TIGR04056">
    <property type="entry name" value="OMP_RagA_SusC"/>
    <property type="match status" value="1"/>
</dbReference>
<dbReference type="PANTHER" id="PTHR30069:SF29">
    <property type="entry name" value="HEMOGLOBIN AND HEMOGLOBIN-HAPTOGLOBIN-BINDING PROTEIN 1-RELATED"/>
    <property type="match status" value="1"/>
</dbReference>
<organism evidence="14 15">
    <name type="scientific">Flavobacterium sediminilitoris</name>
    <dbReference type="NCBI Taxonomy" id="2024526"/>
    <lineage>
        <taxon>Bacteria</taxon>
        <taxon>Pseudomonadati</taxon>
        <taxon>Bacteroidota</taxon>
        <taxon>Flavobacteriia</taxon>
        <taxon>Flavobacteriales</taxon>
        <taxon>Flavobacteriaceae</taxon>
        <taxon>Flavobacterium</taxon>
    </lineage>
</organism>
<dbReference type="NCBIfam" id="TIGR04057">
    <property type="entry name" value="SusC_RagA_signa"/>
    <property type="match status" value="1"/>
</dbReference>
<comment type="similarity">
    <text evidence="10 11">Belongs to the TonB-dependent receptor family.</text>
</comment>
<dbReference type="InterPro" id="IPR037066">
    <property type="entry name" value="Plug_dom_sf"/>
</dbReference>
<evidence type="ECO:0000256" key="2">
    <source>
        <dbReference type="ARBA" id="ARBA00022448"/>
    </source>
</evidence>
<evidence type="ECO:0000256" key="3">
    <source>
        <dbReference type="ARBA" id="ARBA00022452"/>
    </source>
</evidence>